<gene>
    <name evidence="1" type="ORF">H4R21_005396</name>
</gene>
<protein>
    <submittedName>
        <fullName evidence="1">Uncharacterized protein</fullName>
    </submittedName>
</protein>
<evidence type="ECO:0000313" key="2">
    <source>
        <dbReference type="Proteomes" id="UP001140087"/>
    </source>
</evidence>
<organism evidence="1 2">
    <name type="scientific">Coemansia helicoidea</name>
    <dbReference type="NCBI Taxonomy" id="1286919"/>
    <lineage>
        <taxon>Eukaryota</taxon>
        <taxon>Fungi</taxon>
        <taxon>Fungi incertae sedis</taxon>
        <taxon>Zoopagomycota</taxon>
        <taxon>Kickxellomycotina</taxon>
        <taxon>Kickxellomycetes</taxon>
        <taxon>Kickxellales</taxon>
        <taxon>Kickxellaceae</taxon>
        <taxon>Coemansia</taxon>
    </lineage>
</organism>
<name>A0ACC1KTB1_9FUNG</name>
<dbReference type="Proteomes" id="UP001140087">
    <property type="component" value="Unassembled WGS sequence"/>
</dbReference>
<keyword evidence="2" id="KW-1185">Reference proteome</keyword>
<dbReference type="EMBL" id="JANBUN010002408">
    <property type="protein sequence ID" value="KAJ2794715.1"/>
    <property type="molecule type" value="Genomic_DNA"/>
</dbReference>
<proteinExistence type="predicted"/>
<reference evidence="1" key="1">
    <citation type="submission" date="2022-07" db="EMBL/GenBank/DDBJ databases">
        <title>Phylogenomic reconstructions and comparative analyses of Kickxellomycotina fungi.</title>
        <authorList>
            <person name="Reynolds N.K."/>
            <person name="Stajich J.E."/>
            <person name="Barry K."/>
            <person name="Grigoriev I.V."/>
            <person name="Crous P."/>
            <person name="Smith M.E."/>
        </authorList>
    </citation>
    <scope>NUCLEOTIDE SEQUENCE</scope>
    <source>
        <strain evidence="1">BCRC 34780</strain>
    </source>
</reference>
<sequence length="444" mass="49945">MRLRQGSKMPPQPIKEDCPVCPQTKHGQSYCPFIHDPRLMATVAQVKQIGNYWRHVHYHNFVIWYTVQYVWFVLTHAEGERVNADNVREYPNYVVDAASYLPALQKEKLDKSQKQHQRRRQLAQARVWLSINRDHKQAAFDDTFVDDGNNADDLYSPAEATVRRQPATRNFTLASLKDKAYFDFFAVLDESCGMAAPGTEGSVPAMEQTLDKLRQIRNRALADARRMLQMKLPTAGRPSFTDVYNQVIGLRFIEMRIAQLRRSINSNAAPGQCSVSVQPERSALPAQPALPALPVQPVQLVQPARPAQPVQQPQNARLERPEKSKPQPSGAPKVPSQLEEAKSFMQEYLHKLATLKSNVGKMQSSNDVALLRKLAMLLEHSRDSTLVALAGMSANSPSLKPLLEPVGELMNERAKMPINASPDAQREASHNINQATIQLYFAAR</sequence>
<feature type="non-terminal residue" evidence="1">
    <location>
        <position position="444"/>
    </location>
</feature>
<comment type="caution">
    <text evidence="1">The sequence shown here is derived from an EMBL/GenBank/DDBJ whole genome shotgun (WGS) entry which is preliminary data.</text>
</comment>
<evidence type="ECO:0000313" key="1">
    <source>
        <dbReference type="EMBL" id="KAJ2794715.1"/>
    </source>
</evidence>
<accession>A0ACC1KTB1</accession>